<dbReference type="AlphaFoldDB" id="A0A915A885"/>
<protein>
    <submittedName>
        <fullName evidence="14">Aminopeptidase N</fullName>
    </submittedName>
</protein>
<dbReference type="Pfam" id="PF17900">
    <property type="entry name" value="Peptidase_M1_N"/>
    <property type="match status" value="1"/>
</dbReference>
<dbReference type="InterPro" id="IPR050344">
    <property type="entry name" value="Peptidase_M1_aminopeptidases"/>
</dbReference>
<evidence type="ECO:0000313" key="14">
    <source>
        <dbReference type="WBParaSite" id="PgR003_g014_t05"/>
    </source>
</evidence>
<evidence type="ECO:0000259" key="11">
    <source>
        <dbReference type="Pfam" id="PF01433"/>
    </source>
</evidence>
<dbReference type="CDD" id="cd09601">
    <property type="entry name" value="M1_APN-Q_like"/>
    <property type="match status" value="1"/>
</dbReference>
<dbReference type="GO" id="GO:0005737">
    <property type="term" value="C:cytoplasm"/>
    <property type="evidence" value="ECO:0007669"/>
    <property type="project" value="TreeGrafter"/>
</dbReference>
<dbReference type="SUPFAM" id="SSF55486">
    <property type="entry name" value="Metalloproteases ('zincins'), catalytic domain"/>
    <property type="match status" value="1"/>
</dbReference>
<feature type="domain" description="Aminopeptidase N-like N-terminal" evidence="12">
    <location>
        <begin position="2"/>
        <end position="105"/>
    </location>
</feature>
<dbReference type="WBParaSite" id="PgR003_g014_t05">
    <property type="protein sequence ID" value="PgR003_g014_t05"/>
    <property type="gene ID" value="PgR003_g014"/>
</dbReference>
<evidence type="ECO:0000256" key="8">
    <source>
        <dbReference type="PIRSR" id="PIRSR634016-1"/>
    </source>
</evidence>
<dbReference type="InterPro" id="IPR042097">
    <property type="entry name" value="Aminopeptidase_N-like_N_sf"/>
</dbReference>
<organism evidence="13 14">
    <name type="scientific">Parascaris univalens</name>
    <name type="common">Nematode worm</name>
    <dbReference type="NCBI Taxonomy" id="6257"/>
    <lineage>
        <taxon>Eukaryota</taxon>
        <taxon>Metazoa</taxon>
        <taxon>Ecdysozoa</taxon>
        <taxon>Nematoda</taxon>
        <taxon>Chromadorea</taxon>
        <taxon>Rhabditida</taxon>
        <taxon>Spirurina</taxon>
        <taxon>Ascaridomorpha</taxon>
        <taxon>Ascaridoidea</taxon>
        <taxon>Ascarididae</taxon>
        <taxon>Parascaris</taxon>
    </lineage>
</organism>
<evidence type="ECO:0000313" key="13">
    <source>
        <dbReference type="Proteomes" id="UP000887569"/>
    </source>
</evidence>
<keyword evidence="7" id="KW-0482">Metalloprotease</keyword>
<keyword evidence="13" id="KW-1185">Reference proteome</keyword>
<evidence type="ECO:0000259" key="12">
    <source>
        <dbReference type="Pfam" id="PF17900"/>
    </source>
</evidence>
<dbReference type="GO" id="GO:0006508">
    <property type="term" value="P:proteolysis"/>
    <property type="evidence" value="ECO:0007669"/>
    <property type="project" value="UniProtKB-KW"/>
</dbReference>
<dbReference type="Proteomes" id="UP000887569">
    <property type="component" value="Unplaced"/>
</dbReference>
<comment type="cofactor">
    <cofactor evidence="9">
        <name>Zn(2+)</name>
        <dbReference type="ChEBI" id="CHEBI:29105"/>
    </cofactor>
    <text evidence="9">Binds 1 zinc ion per subunit.</text>
</comment>
<name>A0A915A885_PARUN</name>
<evidence type="ECO:0000256" key="10">
    <source>
        <dbReference type="PIRSR" id="PIRSR634016-4"/>
    </source>
</evidence>
<dbReference type="SUPFAM" id="SSF63737">
    <property type="entry name" value="Leukotriene A4 hydrolase N-terminal domain"/>
    <property type="match status" value="1"/>
</dbReference>
<dbReference type="GO" id="GO:0016020">
    <property type="term" value="C:membrane"/>
    <property type="evidence" value="ECO:0007669"/>
    <property type="project" value="TreeGrafter"/>
</dbReference>
<feature type="binding site" evidence="9">
    <location>
        <position position="211"/>
    </location>
    <ligand>
        <name>Zn(2+)</name>
        <dbReference type="ChEBI" id="CHEBI:29105"/>
        <note>catalytic</note>
    </ligand>
</feature>
<dbReference type="InterPro" id="IPR045357">
    <property type="entry name" value="Aminopeptidase_N-like_N"/>
</dbReference>
<keyword evidence="2" id="KW-0031">Aminopeptidase</keyword>
<proteinExistence type="inferred from homology"/>
<feature type="binding site" evidence="9">
    <location>
        <position position="215"/>
    </location>
    <ligand>
        <name>Zn(2+)</name>
        <dbReference type="ChEBI" id="CHEBI:29105"/>
        <note>catalytic</note>
    </ligand>
</feature>
<dbReference type="FunFam" id="1.10.390.10:FF:000013">
    <property type="entry name" value="Aminopeptidase N"/>
    <property type="match status" value="1"/>
</dbReference>
<dbReference type="GO" id="GO:0008270">
    <property type="term" value="F:zinc ion binding"/>
    <property type="evidence" value="ECO:0007669"/>
    <property type="project" value="InterPro"/>
</dbReference>
<dbReference type="GO" id="GO:0043171">
    <property type="term" value="P:peptide catabolic process"/>
    <property type="evidence" value="ECO:0007669"/>
    <property type="project" value="TreeGrafter"/>
</dbReference>
<evidence type="ECO:0000256" key="2">
    <source>
        <dbReference type="ARBA" id="ARBA00022438"/>
    </source>
</evidence>
<evidence type="ECO:0000256" key="1">
    <source>
        <dbReference type="ARBA" id="ARBA00010136"/>
    </source>
</evidence>
<dbReference type="Gene3D" id="2.60.40.1910">
    <property type="match status" value="1"/>
</dbReference>
<dbReference type="GO" id="GO:0042277">
    <property type="term" value="F:peptide binding"/>
    <property type="evidence" value="ECO:0007669"/>
    <property type="project" value="TreeGrafter"/>
</dbReference>
<feature type="site" description="Transition state stabilizer" evidence="10">
    <location>
        <position position="294"/>
    </location>
</feature>
<feature type="domain" description="Peptidase M1 membrane alanine aminopeptidase" evidence="11">
    <location>
        <begin position="139"/>
        <end position="344"/>
    </location>
</feature>
<dbReference type="GO" id="GO:0070006">
    <property type="term" value="F:metalloaminopeptidase activity"/>
    <property type="evidence" value="ECO:0007669"/>
    <property type="project" value="TreeGrafter"/>
</dbReference>
<evidence type="ECO:0000256" key="5">
    <source>
        <dbReference type="ARBA" id="ARBA00022801"/>
    </source>
</evidence>
<dbReference type="Pfam" id="PF01433">
    <property type="entry name" value="Peptidase_M1"/>
    <property type="match status" value="1"/>
</dbReference>
<evidence type="ECO:0000256" key="9">
    <source>
        <dbReference type="PIRSR" id="PIRSR634016-3"/>
    </source>
</evidence>
<dbReference type="InterPro" id="IPR014782">
    <property type="entry name" value="Peptidase_M1_dom"/>
</dbReference>
<keyword evidence="4 9" id="KW-0479">Metal-binding</keyword>
<comment type="similarity">
    <text evidence="1">Belongs to the peptidase M1 family.</text>
</comment>
<dbReference type="GO" id="GO:0005615">
    <property type="term" value="C:extracellular space"/>
    <property type="evidence" value="ECO:0007669"/>
    <property type="project" value="TreeGrafter"/>
</dbReference>
<dbReference type="Gene3D" id="1.10.390.10">
    <property type="entry name" value="Neutral Protease Domain 2"/>
    <property type="match status" value="1"/>
</dbReference>
<dbReference type="Gene3D" id="1.25.50.20">
    <property type="match status" value="1"/>
</dbReference>
<evidence type="ECO:0000256" key="7">
    <source>
        <dbReference type="ARBA" id="ARBA00023049"/>
    </source>
</evidence>
<feature type="binding site" evidence="9">
    <location>
        <position position="234"/>
    </location>
    <ligand>
        <name>Zn(2+)</name>
        <dbReference type="ChEBI" id="CHEBI:29105"/>
        <note>catalytic</note>
    </ligand>
</feature>
<keyword evidence="6 9" id="KW-0862">Zinc</keyword>
<dbReference type="InterPro" id="IPR001930">
    <property type="entry name" value="Peptidase_M1"/>
</dbReference>
<evidence type="ECO:0000256" key="4">
    <source>
        <dbReference type="ARBA" id="ARBA00022723"/>
    </source>
</evidence>
<dbReference type="Gene3D" id="2.60.40.1730">
    <property type="entry name" value="tricorn interacting facor f3 domain"/>
    <property type="match status" value="1"/>
</dbReference>
<reference evidence="14" key="1">
    <citation type="submission" date="2022-11" db="UniProtKB">
        <authorList>
            <consortium name="WormBaseParasite"/>
        </authorList>
    </citation>
    <scope>IDENTIFICATION</scope>
</reference>
<dbReference type="PANTHER" id="PTHR11533:SF293">
    <property type="entry name" value="AMINOPEPTIDASE-2-RELATED"/>
    <property type="match status" value="1"/>
</dbReference>
<sequence length="620" mass="71271">MLQFVYTGTIHDYLDTGLYYTSYVDTSGTSHFMLATHLEPARARWVFPCLDEPAYKAVFHITLIYPKGLVALANAMERTPVSMKSSLDGWEVIQFPPSLKMSTYLVAFAIGPYVKAEKIEHGILVRSWGWTGQEEYLEFAVNASAKCLHRMGIYLNYTYPYKKSDQIGLPEFIAGAMENYGLIVYRYQYVAIHPKISTTEAKEAAARVICHELSHQWFGNTVTAAWWDDLFLNEGFAAFFERFIMKKAIPEQTPYIETKWYSQRVQPSLVADANLASSHPLYAYNGPEFDTITYGKGASVLRMIYSVVGNDVFRSALHDYIEEYQFSNAVHQNLFDKFTAHSKNITDWCGRPLNATSFLNPWFHQQDFPLVTVTNNQLMDPAVVSQEPFNDRSVLPKSDYNYSWPIPFIYRDYRNSYQNSQNTSQWIEPAYEQCPSTSHNRALHWNIGNAGSWAHLRVQYDDVGFARVMDRLKANRDDFAMEDRMELIGDELALLKRRSAANEPFSYKNLIAVLKAVIPNSSRFGAFEMAELVLPTLEAIFMDGPDYVLFQKLIQKLLEENYGLLGFNVTSEDWDTNIARYKMLPYMVRYEVGTALDDGYKIFQQFIDECKDTKTGVEDC</sequence>
<evidence type="ECO:0000256" key="3">
    <source>
        <dbReference type="ARBA" id="ARBA00022670"/>
    </source>
</evidence>
<evidence type="ECO:0000256" key="6">
    <source>
        <dbReference type="ARBA" id="ARBA00022833"/>
    </source>
</evidence>
<dbReference type="InterPro" id="IPR027268">
    <property type="entry name" value="Peptidase_M4/M1_CTD_sf"/>
</dbReference>
<dbReference type="PRINTS" id="PR00756">
    <property type="entry name" value="ALADIPTASE"/>
</dbReference>
<dbReference type="PANTHER" id="PTHR11533">
    <property type="entry name" value="PROTEASE M1 ZINC METALLOPROTEASE"/>
    <property type="match status" value="1"/>
</dbReference>
<accession>A0A915A885</accession>
<keyword evidence="5" id="KW-0378">Hydrolase</keyword>
<feature type="active site" description="Proton acceptor" evidence="8">
    <location>
        <position position="212"/>
    </location>
</feature>
<keyword evidence="3" id="KW-0645">Protease</keyword>
<dbReference type="InterPro" id="IPR034016">
    <property type="entry name" value="M1_APN-typ"/>
</dbReference>